<accession>A0A9D1FKG1</accession>
<dbReference type="InterPro" id="IPR003607">
    <property type="entry name" value="HD/PDEase_dom"/>
</dbReference>
<evidence type="ECO:0000313" key="3">
    <source>
        <dbReference type="Proteomes" id="UP000824002"/>
    </source>
</evidence>
<dbReference type="EMBL" id="DVJP01000015">
    <property type="protein sequence ID" value="HIS75461.1"/>
    <property type="molecule type" value="Genomic_DNA"/>
</dbReference>
<evidence type="ECO:0000259" key="1">
    <source>
        <dbReference type="SMART" id="SM00471"/>
    </source>
</evidence>
<comment type="caution">
    <text evidence="2">The sequence shown here is derived from an EMBL/GenBank/DDBJ whole genome shotgun (WGS) entry which is preliminary data.</text>
</comment>
<evidence type="ECO:0000313" key="2">
    <source>
        <dbReference type="EMBL" id="HIS75461.1"/>
    </source>
</evidence>
<dbReference type="InterPro" id="IPR006675">
    <property type="entry name" value="HDIG_dom"/>
</dbReference>
<dbReference type="PANTHER" id="PTHR33594">
    <property type="entry name" value="SUPERFAMILY HYDROLASE, PUTATIVE (AFU_ORTHOLOGUE AFUA_1G03035)-RELATED"/>
    <property type="match status" value="1"/>
</dbReference>
<name>A0A9D1FKG1_9FIRM</name>
<protein>
    <submittedName>
        <fullName evidence="2">HD domain-containing protein</fullName>
    </submittedName>
</protein>
<sequence length="213" mass="24529">MKEQEYRRIEEYMKACMTDAAHDREHVYRVLRAALKIAETEPEADRDILTAACLLHDIGREKQYADPKVCHAEAGAEMARRFLLELGWEEDRVSHVSACIFTHRFRKGREPGSMEAKIFFDADKLDVCGAIGIARTLQYQGRVGEPLYWVDKEGNPLPGDPGEPDSFLKEYRKKLSKLYGRFYTPAAAEMAKGRRQIAEAFYQAVWREIHLTD</sequence>
<feature type="domain" description="HD/PDEase" evidence="1">
    <location>
        <begin position="19"/>
        <end position="137"/>
    </location>
</feature>
<reference evidence="2" key="2">
    <citation type="journal article" date="2021" name="PeerJ">
        <title>Extensive microbial diversity within the chicken gut microbiome revealed by metagenomics and culture.</title>
        <authorList>
            <person name="Gilroy R."/>
            <person name="Ravi A."/>
            <person name="Getino M."/>
            <person name="Pursley I."/>
            <person name="Horton D.L."/>
            <person name="Alikhan N.F."/>
            <person name="Baker D."/>
            <person name="Gharbi K."/>
            <person name="Hall N."/>
            <person name="Watson M."/>
            <person name="Adriaenssens E.M."/>
            <person name="Foster-Nyarko E."/>
            <person name="Jarju S."/>
            <person name="Secka A."/>
            <person name="Antonio M."/>
            <person name="Oren A."/>
            <person name="Chaudhuri R.R."/>
            <person name="La Ragione R."/>
            <person name="Hildebrand F."/>
            <person name="Pallen M.J."/>
        </authorList>
    </citation>
    <scope>NUCLEOTIDE SEQUENCE</scope>
    <source>
        <strain evidence="2">CHK199-13235</strain>
    </source>
</reference>
<proteinExistence type="predicted"/>
<dbReference type="Proteomes" id="UP000824002">
    <property type="component" value="Unassembled WGS sequence"/>
</dbReference>
<dbReference type="Gene3D" id="1.10.3210.50">
    <property type="match status" value="1"/>
</dbReference>
<dbReference type="AlphaFoldDB" id="A0A9D1FKG1"/>
<dbReference type="PANTHER" id="PTHR33594:SF1">
    <property type="entry name" value="HD_PDEASE DOMAIN-CONTAINING PROTEIN"/>
    <property type="match status" value="1"/>
</dbReference>
<dbReference type="Pfam" id="PF01966">
    <property type="entry name" value="HD"/>
    <property type="match status" value="1"/>
</dbReference>
<gene>
    <name evidence="2" type="ORF">IAB51_01495</name>
</gene>
<dbReference type="CDD" id="cd00077">
    <property type="entry name" value="HDc"/>
    <property type="match status" value="1"/>
</dbReference>
<reference evidence="2" key="1">
    <citation type="submission" date="2020-10" db="EMBL/GenBank/DDBJ databases">
        <authorList>
            <person name="Gilroy R."/>
        </authorList>
    </citation>
    <scope>NUCLEOTIDE SEQUENCE</scope>
    <source>
        <strain evidence="2">CHK199-13235</strain>
    </source>
</reference>
<dbReference type="SMART" id="SM00471">
    <property type="entry name" value="HDc"/>
    <property type="match status" value="1"/>
</dbReference>
<dbReference type="InterPro" id="IPR006674">
    <property type="entry name" value="HD_domain"/>
</dbReference>
<organism evidence="2 3">
    <name type="scientific">Candidatus Merdivicinus excrementipullorum</name>
    <dbReference type="NCBI Taxonomy" id="2840867"/>
    <lineage>
        <taxon>Bacteria</taxon>
        <taxon>Bacillati</taxon>
        <taxon>Bacillota</taxon>
        <taxon>Clostridia</taxon>
        <taxon>Eubacteriales</taxon>
        <taxon>Oscillospiraceae</taxon>
        <taxon>Oscillospiraceae incertae sedis</taxon>
        <taxon>Candidatus Merdivicinus</taxon>
    </lineage>
</organism>
<dbReference type="NCBIfam" id="TIGR00277">
    <property type="entry name" value="HDIG"/>
    <property type="match status" value="1"/>
</dbReference>
<dbReference type="SUPFAM" id="SSF109604">
    <property type="entry name" value="HD-domain/PDEase-like"/>
    <property type="match status" value="1"/>
</dbReference>